<feature type="transmembrane region" description="Helical" evidence="1">
    <location>
        <begin position="26"/>
        <end position="51"/>
    </location>
</feature>
<keyword evidence="1" id="KW-0812">Transmembrane</keyword>
<protein>
    <submittedName>
        <fullName evidence="2">Uncharacterized protein</fullName>
    </submittedName>
</protein>
<name>X0SLE4_9ZZZZ</name>
<feature type="transmembrane region" description="Helical" evidence="1">
    <location>
        <begin position="191"/>
        <end position="218"/>
    </location>
</feature>
<keyword evidence="1" id="KW-1133">Transmembrane helix</keyword>
<feature type="non-terminal residue" evidence="2">
    <location>
        <position position="1"/>
    </location>
</feature>
<comment type="caution">
    <text evidence="2">The sequence shown here is derived from an EMBL/GenBank/DDBJ whole genome shotgun (WGS) entry which is preliminary data.</text>
</comment>
<organism evidence="2">
    <name type="scientific">marine sediment metagenome</name>
    <dbReference type="NCBI Taxonomy" id="412755"/>
    <lineage>
        <taxon>unclassified sequences</taxon>
        <taxon>metagenomes</taxon>
        <taxon>ecological metagenomes</taxon>
    </lineage>
</organism>
<evidence type="ECO:0000256" key="1">
    <source>
        <dbReference type="SAM" id="Phobius"/>
    </source>
</evidence>
<feature type="transmembrane region" description="Helical" evidence="1">
    <location>
        <begin position="230"/>
        <end position="259"/>
    </location>
</feature>
<proteinExistence type="predicted"/>
<feature type="transmembrane region" description="Helical" evidence="1">
    <location>
        <begin position="72"/>
        <end position="95"/>
    </location>
</feature>
<feature type="transmembrane region" description="Helical" evidence="1">
    <location>
        <begin position="280"/>
        <end position="305"/>
    </location>
</feature>
<keyword evidence="1" id="KW-0472">Membrane</keyword>
<reference evidence="2" key="1">
    <citation type="journal article" date="2014" name="Front. Microbiol.">
        <title>High frequency of phylogenetically diverse reductive dehalogenase-homologous genes in deep subseafloor sedimentary metagenomes.</title>
        <authorList>
            <person name="Kawai M."/>
            <person name="Futagami T."/>
            <person name="Toyoda A."/>
            <person name="Takaki Y."/>
            <person name="Nishi S."/>
            <person name="Hori S."/>
            <person name="Arai W."/>
            <person name="Tsubouchi T."/>
            <person name="Morono Y."/>
            <person name="Uchiyama I."/>
            <person name="Ito T."/>
            <person name="Fujiyama A."/>
            <person name="Inagaki F."/>
            <person name="Takami H."/>
        </authorList>
    </citation>
    <scope>NUCLEOTIDE SEQUENCE</scope>
    <source>
        <strain evidence="2">Expedition CK06-06</strain>
    </source>
</reference>
<feature type="non-terminal residue" evidence="2">
    <location>
        <position position="326"/>
    </location>
</feature>
<dbReference type="CDD" id="cd00350">
    <property type="entry name" value="rubredoxin_like"/>
    <property type="match status" value="1"/>
</dbReference>
<evidence type="ECO:0000313" key="2">
    <source>
        <dbReference type="EMBL" id="GAF81903.1"/>
    </source>
</evidence>
<sequence>AFVVGLALVTTPAVMGATAFRDVFLRALRIVVGSTAVYPAAAALATVMSLNERYVREILIMPVVGDSIRGEPTFVGLITVLCLWPFILLIVGLLVDGFRTPSEPHATGDRRCEECGYSLIVVSPDGRCPDCGHPASSSMDENRRKLPLLESLSGFWCVPAAAEGFGRSLVQPLTHWCRWRVRCSGRRARNAYLCMLLTGGAFVGLMFVALFPFVLWMIGDRDDAFEMEPVIAAAIILSSCAVVLFLLGNQTALLLAIALAKLRGNPSRIDELSRIGYYALGLPVLLECCLAVLTLILAFACIALRPRQLARLYGVSRPQVEFLETS</sequence>
<dbReference type="EMBL" id="BARS01009952">
    <property type="protein sequence ID" value="GAF81903.1"/>
    <property type="molecule type" value="Genomic_DNA"/>
</dbReference>
<accession>X0SLE4</accession>
<dbReference type="AlphaFoldDB" id="X0SLE4"/>
<gene>
    <name evidence="2" type="ORF">S01H1_18593</name>
</gene>